<dbReference type="GO" id="GO:0005829">
    <property type="term" value="C:cytosol"/>
    <property type="evidence" value="ECO:0007669"/>
    <property type="project" value="TreeGrafter"/>
</dbReference>
<evidence type="ECO:0000313" key="11">
    <source>
        <dbReference type="EMBL" id="MBH1940098.1"/>
    </source>
</evidence>
<dbReference type="Pfam" id="PF01571">
    <property type="entry name" value="GCV_T"/>
    <property type="match status" value="1"/>
</dbReference>
<dbReference type="Gene3D" id="3.30.1360.120">
    <property type="entry name" value="Probable tRNA modification gtpase trme, domain 1"/>
    <property type="match status" value="1"/>
</dbReference>
<dbReference type="EC" id="2.1.2.10" evidence="2 7"/>
<dbReference type="GO" id="GO:0005960">
    <property type="term" value="C:glycine cleavage complex"/>
    <property type="evidence" value="ECO:0007669"/>
    <property type="project" value="InterPro"/>
</dbReference>
<dbReference type="InterPro" id="IPR006222">
    <property type="entry name" value="GCVT_N"/>
</dbReference>
<evidence type="ECO:0000256" key="7">
    <source>
        <dbReference type="HAMAP-Rule" id="MF_00259"/>
    </source>
</evidence>
<dbReference type="EMBL" id="JAEAGR010000003">
    <property type="protein sequence ID" value="MBH1940098.1"/>
    <property type="molecule type" value="Genomic_DNA"/>
</dbReference>
<dbReference type="Pfam" id="PF08669">
    <property type="entry name" value="GCV_T_C"/>
    <property type="match status" value="1"/>
</dbReference>
<dbReference type="InterPro" id="IPR013977">
    <property type="entry name" value="GcvT_C"/>
</dbReference>
<evidence type="ECO:0000256" key="5">
    <source>
        <dbReference type="ARBA" id="ARBA00031395"/>
    </source>
</evidence>
<comment type="function">
    <text evidence="7">The glycine cleavage system catalyzes the degradation of glycine.</text>
</comment>
<comment type="caution">
    <text evidence="11">The sequence shown here is derived from an EMBL/GenBank/DDBJ whole genome shotgun (WGS) entry which is preliminary data.</text>
</comment>
<dbReference type="FunFam" id="2.40.30.110:FF:000003">
    <property type="entry name" value="Aminomethyltransferase"/>
    <property type="match status" value="1"/>
</dbReference>
<feature type="binding site" evidence="8">
    <location>
        <position position="197"/>
    </location>
    <ligand>
        <name>substrate</name>
    </ligand>
</feature>
<evidence type="ECO:0000256" key="1">
    <source>
        <dbReference type="ARBA" id="ARBA00008609"/>
    </source>
</evidence>
<evidence type="ECO:0000259" key="9">
    <source>
        <dbReference type="Pfam" id="PF01571"/>
    </source>
</evidence>
<gene>
    <name evidence="7 11" type="primary">gcvT</name>
    <name evidence="11" type="ORF">I5677_04215</name>
</gene>
<dbReference type="FunFam" id="4.10.1250.10:FF:000001">
    <property type="entry name" value="Aminomethyltransferase"/>
    <property type="match status" value="1"/>
</dbReference>
<comment type="catalytic activity">
    <reaction evidence="6 7">
        <text>N(6)-[(R)-S(8)-aminomethyldihydrolipoyl]-L-lysyl-[protein] + (6S)-5,6,7,8-tetrahydrofolate = N(6)-[(R)-dihydrolipoyl]-L-lysyl-[protein] + (6R)-5,10-methylene-5,6,7,8-tetrahydrofolate + NH4(+)</text>
        <dbReference type="Rhea" id="RHEA:16945"/>
        <dbReference type="Rhea" id="RHEA-COMP:10475"/>
        <dbReference type="Rhea" id="RHEA-COMP:10492"/>
        <dbReference type="ChEBI" id="CHEBI:15636"/>
        <dbReference type="ChEBI" id="CHEBI:28938"/>
        <dbReference type="ChEBI" id="CHEBI:57453"/>
        <dbReference type="ChEBI" id="CHEBI:83100"/>
        <dbReference type="ChEBI" id="CHEBI:83143"/>
        <dbReference type="EC" id="2.1.2.10"/>
    </reaction>
</comment>
<organism evidence="11 12">
    <name type="scientific">Mobilitalea sibirica</name>
    <dbReference type="NCBI Taxonomy" id="1462919"/>
    <lineage>
        <taxon>Bacteria</taxon>
        <taxon>Bacillati</taxon>
        <taxon>Bacillota</taxon>
        <taxon>Clostridia</taxon>
        <taxon>Lachnospirales</taxon>
        <taxon>Lachnospiraceae</taxon>
        <taxon>Mobilitalea</taxon>
    </lineage>
</organism>
<dbReference type="GO" id="GO:0004047">
    <property type="term" value="F:aminomethyltransferase activity"/>
    <property type="evidence" value="ECO:0007669"/>
    <property type="project" value="UniProtKB-UniRule"/>
</dbReference>
<evidence type="ECO:0000313" key="12">
    <source>
        <dbReference type="Proteomes" id="UP000623269"/>
    </source>
</evidence>
<dbReference type="InterPro" id="IPR022903">
    <property type="entry name" value="GcvT_bac"/>
</dbReference>
<dbReference type="Gene3D" id="4.10.1250.10">
    <property type="entry name" value="Aminomethyltransferase fragment"/>
    <property type="match status" value="1"/>
</dbReference>
<evidence type="ECO:0000256" key="3">
    <source>
        <dbReference type="ARBA" id="ARBA00022576"/>
    </source>
</evidence>
<dbReference type="AlphaFoldDB" id="A0A8J7KZF4"/>
<dbReference type="InterPro" id="IPR029043">
    <property type="entry name" value="GcvT/YgfZ_C"/>
</dbReference>
<dbReference type="Gene3D" id="3.30.70.1400">
    <property type="entry name" value="Aminomethyltransferase beta-barrel domains"/>
    <property type="match status" value="1"/>
</dbReference>
<keyword evidence="12" id="KW-1185">Reference proteome</keyword>
<proteinExistence type="inferred from homology"/>
<feature type="domain" description="Aminomethyltransferase C-terminal" evidence="10">
    <location>
        <begin position="283"/>
        <end position="361"/>
    </location>
</feature>
<dbReference type="Proteomes" id="UP000623269">
    <property type="component" value="Unassembled WGS sequence"/>
</dbReference>
<sequence>MEMKTPLYECHVRAKGKLVPFAGYLLPVQYETGVIEEHMAVRTAAGLFDVSHMGEVTLTGNDALFNVQRLVTNDCSQMVDGQVKYSPMCNEEGGIVDDLLIYRKSRDSYLLVINAANRHKDVAWIKEHLTGEVDFEDISDQVAQLALQGPMAKSILGKITEEAQLPVKYYSFAEHLMIAGIDCLVSRTGYTGEDGYELYCHSQDAVKLWKVVMEAGEQLEAGLIPCGLGARDTLRLEAAMPLYGHEMDDTISPLETGLGFAVKLNKEDFIGKAAIIAKGKPTKVRVGLDITGRGIARENCPVYYKEELIGRTTSGTHCPYLGRPVAMALLDCKYSEASTQVEVEVRGRRISAQIVDLPFYKRSR</sequence>
<evidence type="ECO:0000256" key="6">
    <source>
        <dbReference type="ARBA" id="ARBA00047665"/>
    </source>
</evidence>
<dbReference type="InterPro" id="IPR027266">
    <property type="entry name" value="TrmE/GcvT-like"/>
</dbReference>
<evidence type="ECO:0000256" key="2">
    <source>
        <dbReference type="ARBA" id="ARBA00012616"/>
    </source>
</evidence>
<accession>A0A8J7KZF4</accession>
<dbReference type="RefSeq" id="WP_197660319.1">
    <property type="nucleotide sequence ID" value="NZ_JAEAGR010000003.1"/>
</dbReference>
<dbReference type="NCBIfam" id="TIGR00528">
    <property type="entry name" value="gcvT"/>
    <property type="match status" value="1"/>
</dbReference>
<dbReference type="PANTHER" id="PTHR43757:SF2">
    <property type="entry name" value="AMINOMETHYLTRANSFERASE, MITOCHONDRIAL"/>
    <property type="match status" value="1"/>
</dbReference>
<evidence type="ECO:0000256" key="4">
    <source>
        <dbReference type="ARBA" id="ARBA00022679"/>
    </source>
</evidence>
<comment type="similarity">
    <text evidence="1 7">Belongs to the GcvT family.</text>
</comment>
<name>A0A8J7KZF4_9FIRM</name>
<dbReference type="SUPFAM" id="SSF103025">
    <property type="entry name" value="Folate-binding domain"/>
    <property type="match status" value="1"/>
</dbReference>
<reference evidence="11" key="1">
    <citation type="submission" date="2020-12" db="EMBL/GenBank/DDBJ databases">
        <title>M. sibirica DSM 26468T genome.</title>
        <authorList>
            <person name="Thieme N."/>
            <person name="Rettenmaier R."/>
            <person name="Zverlov V."/>
            <person name="Liebl W."/>
        </authorList>
    </citation>
    <scope>NUCLEOTIDE SEQUENCE</scope>
    <source>
        <strain evidence="11">DSM 26468</strain>
    </source>
</reference>
<dbReference type="SUPFAM" id="SSF101790">
    <property type="entry name" value="Aminomethyltransferase beta-barrel domain"/>
    <property type="match status" value="1"/>
</dbReference>
<dbReference type="NCBIfam" id="NF001567">
    <property type="entry name" value="PRK00389.1"/>
    <property type="match status" value="1"/>
</dbReference>
<evidence type="ECO:0000256" key="8">
    <source>
        <dbReference type="PIRSR" id="PIRSR006487-1"/>
    </source>
</evidence>
<dbReference type="Gene3D" id="2.40.30.110">
    <property type="entry name" value="Aminomethyltransferase beta-barrel domains"/>
    <property type="match status" value="1"/>
</dbReference>
<dbReference type="InterPro" id="IPR028896">
    <property type="entry name" value="GcvT/YgfZ/DmdA"/>
</dbReference>
<evidence type="ECO:0000259" key="10">
    <source>
        <dbReference type="Pfam" id="PF08669"/>
    </source>
</evidence>
<dbReference type="GO" id="GO:0019464">
    <property type="term" value="P:glycine decarboxylation via glycine cleavage system"/>
    <property type="evidence" value="ECO:0007669"/>
    <property type="project" value="UniProtKB-UniRule"/>
</dbReference>
<protein>
    <recommendedName>
        <fullName evidence="2 7">Aminomethyltransferase</fullName>
        <ecNumber evidence="2 7">2.1.2.10</ecNumber>
    </recommendedName>
    <alternativeName>
        <fullName evidence="5 7">Glycine cleavage system T protein</fullName>
    </alternativeName>
</protein>
<keyword evidence="4 7" id="KW-0808">Transferase</keyword>
<keyword evidence="3 7" id="KW-0032">Aminotransferase</keyword>
<dbReference type="PANTHER" id="PTHR43757">
    <property type="entry name" value="AMINOMETHYLTRANSFERASE"/>
    <property type="match status" value="1"/>
</dbReference>
<dbReference type="PIRSF" id="PIRSF006487">
    <property type="entry name" value="GcvT"/>
    <property type="match status" value="1"/>
</dbReference>
<dbReference type="FunFam" id="3.30.70.1400:FF:000001">
    <property type="entry name" value="Aminomethyltransferase"/>
    <property type="match status" value="1"/>
</dbReference>
<dbReference type="HAMAP" id="MF_00259">
    <property type="entry name" value="GcvT"/>
    <property type="match status" value="1"/>
</dbReference>
<dbReference type="InterPro" id="IPR006223">
    <property type="entry name" value="GcvT"/>
</dbReference>
<dbReference type="GO" id="GO:0008483">
    <property type="term" value="F:transaminase activity"/>
    <property type="evidence" value="ECO:0007669"/>
    <property type="project" value="UniProtKB-KW"/>
</dbReference>
<feature type="domain" description="GCVT N-terminal" evidence="9">
    <location>
        <begin position="7"/>
        <end position="266"/>
    </location>
</feature>
<comment type="subunit">
    <text evidence="7">The glycine cleavage system is composed of four proteins: P, T, L and H.</text>
</comment>